<reference evidence="1 2" key="1">
    <citation type="submission" date="2015-09" db="EMBL/GenBank/DDBJ databases">
        <authorList>
            <consortium name="Pathogen Informatics"/>
        </authorList>
    </citation>
    <scope>NUCLEOTIDE SEQUENCE [LARGE SCALE GENOMIC DNA]</scope>
    <source>
        <strain evidence="1 2">2789STDY5834884</strain>
    </source>
</reference>
<organism evidence="1 2">
    <name type="scientific">Agathobacter rectalis</name>
    <dbReference type="NCBI Taxonomy" id="39491"/>
    <lineage>
        <taxon>Bacteria</taxon>
        <taxon>Bacillati</taxon>
        <taxon>Bacillota</taxon>
        <taxon>Clostridia</taxon>
        <taxon>Lachnospirales</taxon>
        <taxon>Lachnospiraceae</taxon>
        <taxon>Agathobacter</taxon>
    </lineage>
</organism>
<evidence type="ECO:0000313" key="1">
    <source>
        <dbReference type="EMBL" id="CUP35671.1"/>
    </source>
</evidence>
<dbReference type="RefSeq" id="WP_306723147.1">
    <property type="nucleotide sequence ID" value="NZ_AP031452.1"/>
</dbReference>
<dbReference type="PROSITE" id="PS51257">
    <property type="entry name" value="PROKAR_LIPOPROTEIN"/>
    <property type="match status" value="1"/>
</dbReference>
<dbReference type="AlphaFoldDB" id="A0A174MKK0"/>
<evidence type="ECO:0000313" key="2">
    <source>
        <dbReference type="Proteomes" id="UP000095602"/>
    </source>
</evidence>
<gene>
    <name evidence="1" type="ORF">ERS852497_02644</name>
</gene>
<accession>A0A174MKK0</accession>
<proteinExistence type="predicted"/>
<evidence type="ECO:0008006" key="3">
    <source>
        <dbReference type="Google" id="ProtNLM"/>
    </source>
</evidence>
<dbReference type="EMBL" id="CZAJ01000034">
    <property type="protein sequence ID" value="CUP35671.1"/>
    <property type="molecule type" value="Genomic_DNA"/>
</dbReference>
<protein>
    <recommendedName>
        <fullName evidence="3">Lipoprotein</fullName>
    </recommendedName>
</protein>
<dbReference type="Proteomes" id="UP000095602">
    <property type="component" value="Unassembled WGS sequence"/>
</dbReference>
<sequence>MERFIRKLFGLTFSALLAGVLLVGCISNDLGDEKSMNIKIDGIEQITVSTQTTGQKQDVIIEKEKYEDLISKLNSYSLKEITDEKYKGWQYLIKIEKKGGEITLICFMDNKVKVNDIVYEVRDYNIDDFSYLFE</sequence>
<name>A0A174MKK0_9FIRM</name>